<accession>A0ABV9K881</accession>
<dbReference type="GO" id="GO:0016787">
    <property type="term" value="F:hydrolase activity"/>
    <property type="evidence" value="ECO:0007669"/>
    <property type="project" value="UniProtKB-KW"/>
</dbReference>
<dbReference type="Proteomes" id="UP001596020">
    <property type="component" value="Unassembled WGS sequence"/>
</dbReference>
<evidence type="ECO:0000313" key="3">
    <source>
        <dbReference type="Proteomes" id="UP001596020"/>
    </source>
</evidence>
<comment type="caution">
    <text evidence="2">The sequence shown here is derived from an EMBL/GenBank/DDBJ whole genome shotgun (WGS) entry which is preliminary data.</text>
</comment>
<dbReference type="CDD" id="cd03443">
    <property type="entry name" value="PaaI_thioesterase"/>
    <property type="match status" value="1"/>
</dbReference>
<keyword evidence="2" id="KW-0378">Hydrolase</keyword>
<protein>
    <submittedName>
        <fullName evidence="2">PaaI family thioesterase</fullName>
        <ecNumber evidence="2">3.1.2.-</ecNumber>
    </submittedName>
</protein>
<dbReference type="RefSeq" id="WP_380079181.1">
    <property type="nucleotide sequence ID" value="NZ_JBHSGO010000188.1"/>
</dbReference>
<dbReference type="InterPro" id="IPR029069">
    <property type="entry name" value="HotDog_dom_sf"/>
</dbReference>
<dbReference type="InterPro" id="IPR006683">
    <property type="entry name" value="Thioestr_dom"/>
</dbReference>
<dbReference type="EMBL" id="JBHSGO010000188">
    <property type="protein sequence ID" value="MFC4666274.1"/>
    <property type="molecule type" value="Genomic_DNA"/>
</dbReference>
<reference evidence="3" key="1">
    <citation type="journal article" date="2019" name="Int. J. Syst. Evol. Microbiol.">
        <title>The Global Catalogue of Microorganisms (GCM) 10K type strain sequencing project: providing services to taxonomists for standard genome sequencing and annotation.</title>
        <authorList>
            <consortium name="The Broad Institute Genomics Platform"/>
            <consortium name="The Broad Institute Genome Sequencing Center for Infectious Disease"/>
            <person name="Wu L."/>
            <person name="Ma J."/>
        </authorList>
    </citation>
    <scope>NUCLEOTIDE SEQUENCE [LARGE SCALE GENOMIC DNA]</scope>
    <source>
        <strain evidence="3">CGMCC 4.7357</strain>
    </source>
</reference>
<evidence type="ECO:0000259" key="1">
    <source>
        <dbReference type="Pfam" id="PF03061"/>
    </source>
</evidence>
<sequence length="153" mass="17095">MEPVYIQQTYDQDYQHCFGCGPKNEEGLHIKSYPINEGKQTKCTFTPDKKFSGGHPHNVYGGMIAMLFDCHGTASAAYFHLVDKGLPFNEETVIRRFVTAHLEVDFRKPTPQGVELTVIAEPIELGERKVVLKMQLFAGDKLCAESTMVAVGL</sequence>
<feature type="domain" description="Thioesterase" evidence="1">
    <location>
        <begin position="58"/>
        <end position="141"/>
    </location>
</feature>
<proteinExistence type="predicted"/>
<dbReference type="EC" id="3.1.2.-" evidence="2"/>
<evidence type="ECO:0000313" key="2">
    <source>
        <dbReference type="EMBL" id="MFC4666274.1"/>
    </source>
</evidence>
<gene>
    <name evidence="2" type="ORF">ACFO3G_06650</name>
</gene>
<organism evidence="2 3">
    <name type="scientific">Falsiporphyromonas endometrii</name>
    <dbReference type="NCBI Taxonomy" id="1387297"/>
    <lineage>
        <taxon>Bacteria</taxon>
        <taxon>Pseudomonadati</taxon>
        <taxon>Bacteroidota</taxon>
        <taxon>Bacteroidia</taxon>
        <taxon>Bacteroidales</taxon>
        <taxon>Porphyromonadaceae</taxon>
        <taxon>Falsiporphyromonas</taxon>
    </lineage>
</organism>
<keyword evidence="3" id="KW-1185">Reference proteome</keyword>
<dbReference type="Pfam" id="PF03061">
    <property type="entry name" value="4HBT"/>
    <property type="match status" value="1"/>
</dbReference>
<dbReference type="Gene3D" id="3.10.129.10">
    <property type="entry name" value="Hotdog Thioesterase"/>
    <property type="match status" value="1"/>
</dbReference>
<name>A0ABV9K881_9PORP</name>
<dbReference type="SUPFAM" id="SSF54637">
    <property type="entry name" value="Thioesterase/thiol ester dehydrase-isomerase"/>
    <property type="match status" value="1"/>
</dbReference>